<dbReference type="Gene3D" id="3.40.50.300">
    <property type="entry name" value="P-loop containing nucleotide triphosphate hydrolases"/>
    <property type="match status" value="2"/>
</dbReference>
<evidence type="ECO:0000256" key="7">
    <source>
        <dbReference type="ARBA" id="ARBA00022840"/>
    </source>
</evidence>
<evidence type="ECO:0000313" key="13">
    <source>
        <dbReference type="Proteomes" id="UP000070442"/>
    </source>
</evidence>
<dbReference type="OrthoDB" id="501320at2"/>
<protein>
    <submittedName>
        <fullName evidence="12">ABC transporter, ATP-binding protein</fullName>
    </submittedName>
</protein>
<dbReference type="InterPro" id="IPR017871">
    <property type="entry name" value="ABC_transporter-like_CS"/>
</dbReference>
<keyword evidence="5" id="KW-0677">Repeat</keyword>
<evidence type="ECO:0000256" key="9">
    <source>
        <dbReference type="ARBA" id="ARBA00023136"/>
    </source>
</evidence>
<reference evidence="13" key="1">
    <citation type="submission" date="2016-01" db="EMBL/GenBank/DDBJ databases">
        <authorList>
            <person name="Mitreva M."/>
            <person name="Pepin K.H."/>
            <person name="Mihindukulasuriya K.A."/>
            <person name="Fulton R."/>
            <person name="Fronick C."/>
            <person name="O'Laughlin M."/>
            <person name="Miner T."/>
            <person name="Herter B."/>
            <person name="Rosa B.A."/>
            <person name="Cordes M."/>
            <person name="Tomlinson C."/>
            <person name="Wollam A."/>
            <person name="Palsikar V.B."/>
            <person name="Mardis E.R."/>
            <person name="Wilson R.K."/>
        </authorList>
    </citation>
    <scope>NUCLEOTIDE SEQUENCE [LARGE SCALE GENOMIC DNA]</scope>
    <source>
        <strain evidence="13">DNF00729</strain>
    </source>
</reference>
<dbReference type="CDD" id="cd03225">
    <property type="entry name" value="ABC_cobalt_CbiO_domain1"/>
    <property type="match status" value="1"/>
</dbReference>
<keyword evidence="9" id="KW-0472">Membrane</keyword>
<proteinExistence type="inferred from homology"/>
<dbReference type="InterPro" id="IPR015856">
    <property type="entry name" value="ABC_transpr_CbiO/EcfA_su"/>
</dbReference>
<dbReference type="Proteomes" id="UP000070442">
    <property type="component" value="Unassembled WGS sequence"/>
</dbReference>
<dbReference type="STRING" id="755172.HMPREF1863_00505"/>
<organism evidence="12 13">
    <name type="scientific">Aedoeadaptatus coxii</name>
    <dbReference type="NCBI Taxonomy" id="755172"/>
    <lineage>
        <taxon>Bacteria</taxon>
        <taxon>Bacillati</taxon>
        <taxon>Bacillota</taxon>
        <taxon>Tissierellia</taxon>
        <taxon>Tissierellales</taxon>
        <taxon>Peptoniphilaceae</taxon>
        <taxon>Aedoeadaptatus</taxon>
    </lineage>
</organism>
<evidence type="ECO:0000256" key="5">
    <source>
        <dbReference type="ARBA" id="ARBA00022737"/>
    </source>
</evidence>
<dbReference type="GO" id="GO:0042626">
    <property type="term" value="F:ATPase-coupled transmembrane transporter activity"/>
    <property type="evidence" value="ECO:0007669"/>
    <property type="project" value="TreeGrafter"/>
</dbReference>
<dbReference type="Pfam" id="PF00005">
    <property type="entry name" value="ABC_tran"/>
    <property type="match status" value="2"/>
</dbReference>
<dbReference type="RefSeq" id="WP_068367030.1">
    <property type="nucleotide sequence ID" value="NZ_KQ960171.1"/>
</dbReference>
<dbReference type="GO" id="GO:0043190">
    <property type="term" value="C:ATP-binding cassette (ABC) transporter complex"/>
    <property type="evidence" value="ECO:0007669"/>
    <property type="project" value="TreeGrafter"/>
</dbReference>
<keyword evidence="8" id="KW-1278">Translocase</keyword>
<keyword evidence="6" id="KW-0547">Nucleotide-binding</keyword>
<dbReference type="GO" id="GO:0016887">
    <property type="term" value="F:ATP hydrolysis activity"/>
    <property type="evidence" value="ECO:0007669"/>
    <property type="project" value="InterPro"/>
</dbReference>
<comment type="caution">
    <text evidence="12">The sequence shown here is derived from an EMBL/GenBank/DDBJ whole genome shotgun (WGS) entry which is preliminary data.</text>
</comment>
<dbReference type="PANTHER" id="PTHR43553">
    <property type="entry name" value="HEAVY METAL TRANSPORTER"/>
    <property type="match status" value="1"/>
</dbReference>
<evidence type="ECO:0000256" key="8">
    <source>
        <dbReference type="ARBA" id="ARBA00022967"/>
    </source>
</evidence>
<dbReference type="PROSITE" id="PS00211">
    <property type="entry name" value="ABC_TRANSPORTER_1"/>
    <property type="match status" value="2"/>
</dbReference>
<dbReference type="InterPro" id="IPR050095">
    <property type="entry name" value="ECF_ABC_transporter_ATP-bd"/>
</dbReference>
<dbReference type="PROSITE" id="PS50893">
    <property type="entry name" value="ABC_TRANSPORTER_2"/>
    <property type="match status" value="2"/>
</dbReference>
<dbReference type="SMART" id="SM00382">
    <property type="entry name" value="AAA"/>
    <property type="match status" value="2"/>
</dbReference>
<evidence type="ECO:0000313" key="12">
    <source>
        <dbReference type="EMBL" id="KXB67318.1"/>
    </source>
</evidence>
<evidence type="ECO:0000256" key="4">
    <source>
        <dbReference type="ARBA" id="ARBA00022475"/>
    </source>
</evidence>
<keyword evidence="13" id="KW-1185">Reference proteome</keyword>
<keyword evidence="7 12" id="KW-0067">ATP-binding</keyword>
<evidence type="ECO:0000256" key="1">
    <source>
        <dbReference type="ARBA" id="ARBA00004202"/>
    </source>
</evidence>
<dbReference type="PATRIC" id="fig|755172.3.peg.482"/>
<dbReference type="SUPFAM" id="SSF52540">
    <property type="entry name" value="P-loop containing nucleoside triphosphate hydrolases"/>
    <property type="match status" value="2"/>
</dbReference>
<feature type="domain" description="ABC transporter" evidence="11">
    <location>
        <begin position="2"/>
        <end position="240"/>
    </location>
</feature>
<evidence type="ECO:0000256" key="2">
    <source>
        <dbReference type="ARBA" id="ARBA00005417"/>
    </source>
</evidence>
<keyword evidence="3" id="KW-0813">Transport</keyword>
<gene>
    <name evidence="12" type="ORF">HMPREF1863_00505</name>
</gene>
<dbReference type="GO" id="GO:0005524">
    <property type="term" value="F:ATP binding"/>
    <property type="evidence" value="ECO:0007669"/>
    <property type="project" value="UniProtKB-KW"/>
</dbReference>
<dbReference type="InterPro" id="IPR003439">
    <property type="entry name" value="ABC_transporter-like_ATP-bd"/>
</dbReference>
<evidence type="ECO:0000256" key="6">
    <source>
        <dbReference type="ARBA" id="ARBA00022741"/>
    </source>
</evidence>
<evidence type="ECO:0000259" key="11">
    <source>
        <dbReference type="PROSITE" id="PS50893"/>
    </source>
</evidence>
<dbReference type="PANTHER" id="PTHR43553:SF23">
    <property type="entry name" value="ABC TRANSPORTER ATP-BINDING COMPONENT"/>
    <property type="match status" value="1"/>
</dbReference>
<comment type="function">
    <text evidence="10">Probably part of an ABC transporter complex. Responsible for energy coupling to the transport system.</text>
</comment>
<evidence type="ECO:0000256" key="10">
    <source>
        <dbReference type="ARBA" id="ARBA00025157"/>
    </source>
</evidence>
<dbReference type="InterPro" id="IPR027417">
    <property type="entry name" value="P-loop_NTPase"/>
</dbReference>
<feature type="domain" description="ABC transporter" evidence="11">
    <location>
        <begin position="260"/>
        <end position="465"/>
    </location>
</feature>
<dbReference type="EMBL" id="LSDG01000019">
    <property type="protein sequence ID" value="KXB67318.1"/>
    <property type="molecule type" value="Genomic_DNA"/>
</dbReference>
<sequence>MLEIKHLSLTYGEAEKSLHDITFSVANGECVLLTGKSGSGKSSILRAINGIASSYDGASLEGEILIDGRAVEKMSMADLSQMIASVFQNPKTHFFNVDTTLELVFYLENIGLSREKMKERLEKMLALFHIRHLMDRDIFKLSGGEKQVLSIAAAYISGAPIILLDEPSSNLDEKTTRILHDMLYVLKREGITLVIAEHRLYYLMDLVDRVYLMENGKLKTTFNKSAFLDLSEKALYTQGLRSTRSVELKEKSGNHNGSDLNIHCLQHFFEGSVKGFSVEGIGLEKGKVYGIVGTNGCGKSTFLRSLLGIEKSAKDDIEFKGVKMPKRKRLAQSALVMQDVNHQLFSDTVAGEVVLGQKTIDEEKREQILDRLNLLDKKERHPMSLSGGEKQRVAIASVLLSDREIIGLDEPTSGMDYENMVSISGLTRSLAKDGRILIVVSHDTEFLNRTADEIIDMRSFGIQKH</sequence>
<keyword evidence="4" id="KW-1003">Cell membrane</keyword>
<dbReference type="InterPro" id="IPR003593">
    <property type="entry name" value="AAA+_ATPase"/>
</dbReference>
<dbReference type="AlphaFoldDB" id="A0A134AHX2"/>
<comment type="similarity">
    <text evidence="2">Belongs to the ABC transporter superfamily.</text>
</comment>
<evidence type="ECO:0000256" key="3">
    <source>
        <dbReference type="ARBA" id="ARBA00022448"/>
    </source>
</evidence>
<name>A0A134AHX2_9FIRM</name>
<comment type="subcellular location">
    <subcellularLocation>
        <location evidence="1">Cell membrane</location>
        <topology evidence="1">Peripheral membrane protein</topology>
    </subcellularLocation>
</comment>
<accession>A0A134AHX2</accession>